<evidence type="ECO:0000313" key="2">
    <source>
        <dbReference type="Proteomes" id="UP000807504"/>
    </source>
</evidence>
<dbReference type="Proteomes" id="UP000807504">
    <property type="component" value="Unassembled WGS sequence"/>
</dbReference>
<evidence type="ECO:0000313" key="1">
    <source>
        <dbReference type="EMBL" id="KAF8786008.1"/>
    </source>
</evidence>
<dbReference type="AlphaFoldDB" id="A0A8T0F6Q5"/>
<reference evidence="1" key="2">
    <citation type="submission" date="2020-06" db="EMBL/GenBank/DDBJ databases">
        <authorList>
            <person name="Sheffer M."/>
        </authorList>
    </citation>
    <scope>NUCLEOTIDE SEQUENCE</scope>
</reference>
<dbReference type="EMBL" id="JABXBU010000030">
    <property type="protein sequence ID" value="KAF8786008.1"/>
    <property type="molecule type" value="Genomic_DNA"/>
</dbReference>
<name>A0A8T0F6Q5_ARGBR</name>
<reference evidence="1" key="1">
    <citation type="journal article" date="2020" name="bioRxiv">
        <title>Chromosome-level reference genome of the European wasp spider Argiope bruennichi: a resource for studies on range expansion and evolutionary adaptation.</title>
        <authorList>
            <person name="Sheffer M.M."/>
            <person name="Hoppe A."/>
            <person name="Krehenwinkel H."/>
            <person name="Uhl G."/>
            <person name="Kuss A.W."/>
            <person name="Jensen L."/>
            <person name="Jensen C."/>
            <person name="Gillespie R.G."/>
            <person name="Hoff K.J."/>
            <person name="Prost S."/>
        </authorList>
    </citation>
    <scope>NUCLEOTIDE SEQUENCE</scope>
</reference>
<organism evidence="1 2">
    <name type="scientific">Argiope bruennichi</name>
    <name type="common">Wasp spider</name>
    <name type="synonym">Aranea bruennichi</name>
    <dbReference type="NCBI Taxonomy" id="94029"/>
    <lineage>
        <taxon>Eukaryota</taxon>
        <taxon>Metazoa</taxon>
        <taxon>Ecdysozoa</taxon>
        <taxon>Arthropoda</taxon>
        <taxon>Chelicerata</taxon>
        <taxon>Arachnida</taxon>
        <taxon>Araneae</taxon>
        <taxon>Araneomorphae</taxon>
        <taxon>Entelegynae</taxon>
        <taxon>Araneoidea</taxon>
        <taxon>Araneidae</taxon>
        <taxon>Argiope</taxon>
    </lineage>
</organism>
<protein>
    <submittedName>
        <fullName evidence="1">Uncharacterized protein</fullName>
    </submittedName>
</protein>
<accession>A0A8T0F6Q5</accession>
<keyword evidence="2" id="KW-1185">Reference proteome</keyword>
<sequence length="72" mass="8460">MPRKPFYRNYDPEVNMPEAKDVLGSWEMHLSHLQKVAGKWHQRQPALTNRKGVILLQDKICFSVAKMTNKDH</sequence>
<proteinExistence type="predicted"/>
<comment type="caution">
    <text evidence="1">The sequence shown here is derived from an EMBL/GenBank/DDBJ whole genome shotgun (WGS) entry which is preliminary data.</text>
</comment>
<gene>
    <name evidence="1" type="ORF">HNY73_011487</name>
</gene>